<accession>A0A917LUL5</accession>
<feature type="region of interest" description="Disordered" evidence="1">
    <location>
        <begin position="1"/>
        <end position="28"/>
    </location>
</feature>
<feature type="transmembrane region" description="Helical" evidence="2">
    <location>
        <begin position="169"/>
        <end position="190"/>
    </location>
</feature>
<organism evidence="3 4">
    <name type="scientific">Kocuria dechangensis</name>
    <dbReference type="NCBI Taxonomy" id="1176249"/>
    <lineage>
        <taxon>Bacteria</taxon>
        <taxon>Bacillati</taxon>
        <taxon>Actinomycetota</taxon>
        <taxon>Actinomycetes</taxon>
        <taxon>Micrococcales</taxon>
        <taxon>Micrococcaceae</taxon>
        <taxon>Kocuria</taxon>
    </lineage>
</organism>
<feature type="transmembrane region" description="Helical" evidence="2">
    <location>
        <begin position="109"/>
        <end position="132"/>
    </location>
</feature>
<evidence type="ECO:0000313" key="4">
    <source>
        <dbReference type="Proteomes" id="UP000638848"/>
    </source>
</evidence>
<comment type="caution">
    <text evidence="3">The sequence shown here is derived from an EMBL/GenBank/DDBJ whole genome shotgun (WGS) entry which is preliminary data.</text>
</comment>
<name>A0A917LUL5_9MICC</name>
<keyword evidence="4" id="KW-1185">Reference proteome</keyword>
<gene>
    <name evidence="3" type="ORF">GCM10011374_21480</name>
</gene>
<feature type="transmembrane region" description="Helical" evidence="2">
    <location>
        <begin position="58"/>
        <end position="81"/>
    </location>
</feature>
<keyword evidence="2" id="KW-0812">Transmembrane</keyword>
<dbReference type="EMBL" id="BMEQ01000010">
    <property type="protein sequence ID" value="GGG58350.1"/>
    <property type="molecule type" value="Genomic_DNA"/>
</dbReference>
<proteinExistence type="predicted"/>
<sequence>MSTQPPQYPDHASPAGGPPRYTPGTDQYGAAGGRYGTGAYDPNQYTGTAAAPAELKKLLTLTLVSAGLYLLSGAVAIFATASTDMTDVYRQMGMPSDQAALMAEQAGGVATATSVITLVIAMALYALVYVFLKKGRNWARILGIVLAILGAVGTLFGFIGALAYGGTGIVMIVVGALFVVANILWLVTAFKAPVARWFGQYRTA</sequence>
<evidence type="ECO:0000256" key="2">
    <source>
        <dbReference type="SAM" id="Phobius"/>
    </source>
</evidence>
<reference evidence="3" key="1">
    <citation type="journal article" date="2014" name="Int. J. Syst. Evol. Microbiol.">
        <title>Complete genome sequence of Corynebacterium casei LMG S-19264T (=DSM 44701T), isolated from a smear-ripened cheese.</title>
        <authorList>
            <consortium name="US DOE Joint Genome Institute (JGI-PGF)"/>
            <person name="Walter F."/>
            <person name="Albersmeier A."/>
            <person name="Kalinowski J."/>
            <person name="Ruckert C."/>
        </authorList>
    </citation>
    <scope>NUCLEOTIDE SEQUENCE</scope>
    <source>
        <strain evidence="3">CGMCC 1.12187</strain>
    </source>
</reference>
<keyword evidence="2" id="KW-0472">Membrane</keyword>
<evidence type="ECO:0000256" key="1">
    <source>
        <dbReference type="SAM" id="MobiDB-lite"/>
    </source>
</evidence>
<reference evidence="3" key="2">
    <citation type="submission" date="2020-09" db="EMBL/GenBank/DDBJ databases">
        <authorList>
            <person name="Sun Q."/>
            <person name="Zhou Y."/>
        </authorList>
    </citation>
    <scope>NUCLEOTIDE SEQUENCE</scope>
    <source>
        <strain evidence="3">CGMCC 1.12187</strain>
    </source>
</reference>
<protein>
    <submittedName>
        <fullName evidence="3">Uncharacterized protein</fullName>
    </submittedName>
</protein>
<keyword evidence="2" id="KW-1133">Transmembrane helix</keyword>
<feature type="transmembrane region" description="Helical" evidence="2">
    <location>
        <begin position="144"/>
        <end position="163"/>
    </location>
</feature>
<dbReference type="RefSeq" id="WP_188537041.1">
    <property type="nucleotide sequence ID" value="NZ_BMEQ01000010.1"/>
</dbReference>
<dbReference type="AlphaFoldDB" id="A0A917LUL5"/>
<evidence type="ECO:0000313" key="3">
    <source>
        <dbReference type="EMBL" id="GGG58350.1"/>
    </source>
</evidence>
<dbReference type="Proteomes" id="UP000638848">
    <property type="component" value="Unassembled WGS sequence"/>
</dbReference>